<dbReference type="SUPFAM" id="SSF48498">
    <property type="entry name" value="Tetracyclin repressor-like, C-terminal domain"/>
    <property type="match status" value="1"/>
</dbReference>
<dbReference type="InterPro" id="IPR001647">
    <property type="entry name" value="HTH_TetR"/>
</dbReference>
<reference evidence="6" key="1">
    <citation type="journal article" date="2012" name="PLoS ONE">
        <title>Gene sets for utilization of primary and secondary nutrition supplies in the distal gut of endangered iberian lynx.</title>
        <authorList>
            <person name="Alcaide M."/>
            <person name="Messina E."/>
            <person name="Richter M."/>
            <person name="Bargiela R."/>
            <person name="Peplies J."/>
            <person name="Huws S.A."/>
            <person name="Newbold C.J."/>
            <person name="Golyshin P.N."/>
            <person name="Simon M.A."/>
            <person name="Lopez G."/>
            <person name="Yakimov M.M."/>
            <person name="Ferrer M."/>
        </authorList>
    </citation>
    <scope>NUCLEOTIDE SEQUENCE</scope>
</reference>
<keyword evidence="4" id="KW-0472">Membrane</keyword>
<keyword evidence="2" id="KW-0238">DNA-binding</keyword>
<keyword evidence="1" id="KW-0805">Transcription regulation</keyword>
<keyword evidence="3" id="KW-0804">Transcription</keyword>
<comment type="caution">
    <text evidence="6">The sequence shown here is derived from an EMBL/GenBank/DDBJ whole genome shotgun (WGS) entry which is preliminary data.</text>
</comment>
<dbReference type="Gene3D" id="1.10.357.10">
    <property type="entry name" value="Tetracycline Repressor, domain 2"/>
    <property type="match status" value="1"/>
</dbReference>
<dbReference type="AlphaFoldDB" id="J9GL03"/>
<dbReference type="GO" id="GO:0000976">
    <property type="term" value="F:transcription cis-regulatory region binding"/>
    <property type="evidence" value="ECO:0007669"/>
    <property type="project" value="TreeGrafter"/>
</dbReference>
<evidence type="ECO:0000256" key="4">
    <source>
        <dbReference type="SAM" id="Phobius"/>
    </source>
</evidence>
<organism evidence="6">
    <name type="scientific">gut metagenome</name>
    <dbReference type="NCBI Taxonomy" id="749906"/>
    <lineage>
        <taxon>unclassified sequences</taxon>
        <taxon>metagenomes</taxon>
        <taxon>organismal metagenomes</taxon>
    </lineage>
</organism>
<dbReference type="PANTHER" id="PTHR30055:SF234">
    <property type="entry name" value="HTH-TYPE TRANSCRIPTIONAL REGULATOR BETI"/>
    <property type="match status" value="1"/>
</dbReference>
<dbReference type="PROSITE" id="PS50977">
    <property type="entry name" value="HTH_TETR_2"/>
    <property type="match status" value="1"/>
</dbReference>
<accession>J9GL03</accession>
<dbReference type="InterPro" id="IPR036271">
    <property type="entry name" value="Tet_transcr_reg_TetR-rel_C_sf"/>
</dbReference>
<evidence type="ECO:0000313" key="6">
    <source>
        <dbReference type="EMBL" id="EJX08039.1"/>
    </source>
</evidence>
<dbReference type="PRINTS" id="PR00455">
    <property type="entry name" value="HTHTETR"/>
</dbReference>
<feature type="transmembrane region" description="Helical" evidence="4">
    <location>
        <begin position="12"/>
        <end position="34"/>
    </location>
</feature>
<gene>
    <name evidence="6" type="ORF">EVA_03853</name>
</gene>
<dbReference type="SUPFAM" id="SSF46689">
    <property type="entry name" value="Homeodomain-like"/>
    <property type="match status" value="1"/>
</dbReference>
<proteinExistence type="predicted"/>
<evidence type="ECO:0000259" key="5">
    <source>
        <dbReference type="PROSITE" id="PS50977"/>
    </source>
</evidence>
<dbReference type="PANTHER" id="PTHR30055">
    <property type="entry name" value="HTH-TYPE TRANSCRIPTIONAL REGULATOR RUTR"/>
    <property type="match status" value="1"/>
</dbReference>
<dbReference type="Gene3D" id="1.10.10.60">
    <property type="entry name" value="Homeodomain-like"/>
    <property type="match status" value="1"/>
</dbReference>
<dbReference type="Pfam" id="PF00440">
    <property type="entry name" value="TetR_N"/>
    <property type="match status" value="1"/>
</dbReference>
<evidence type="ECO:0000256" key="3">
    <source>
        <dbReference type="ARBA" id="ARBA00023163"/>
    </source>
</evidence>
<dbReference type="EMBL" id="AMCI01000721">
    <property type="protein sequence ID" value="EJX08039.1"/>
    <property type="molecule type" value="Genomic_DNA"/>
</dbReference>
<name>J9GL03_9ZZZZ</name>
<dbReference type="InterPro" id="IPR050109">
    <property type="entry name" value="HTH-type_TetR-like_transc_reg"/>
</dbReference>
<dbReference type="InterPro" id="IPR009057">
    <property type="entry name" value="Homeodomain-like_sf"/>
</dbReference>
<keyword evidence="4" id="KW-0812">Transmembrane</keyword>
<protein>
    <submittedName>
        <fullName evidence="6">Transcriptional regulator, TetR family</fullName>
    </submittedName>
</protein>
<evidence type="ECO:0000256" key="1">
    <source>
        <dbReference type="ARBA" id="ARBA00023015"/>
    </source>
</evidence>
<sequence>MQIFFARCTPRRILFVLLHIAGRFVLSVHSNYMLMSTTKTRQKLLEVARSLFAQQGLEATTMNDIAAASGKGRRTLYTYFRNKEEIYYAVIADELERLSEKLGAVVEMDATPEERLFTLIYTHLGIIRETVARNGTLRAEFFRNIWMVEKVRKAFDEQEHRILHQLLEEGRRSGRFRIEDARFYADIIYCAVKGLEVPYIYDRLGEGLEEDETYPIVKGMILRLLNLHPEQPCTSLRDYQ</sequence>
<keyword evidence="4" id="KW-1133">Transmembrane helix</keyword>
<dbReference type="GO" id="GO:0003700">
    <property type="term" value="F:DNA-binding transcription factor activity"/>
    <property type="evidence" value="ECO:0007669"/>
    <property type="project" value="TreeGrafter"/>
</dbReference>
<feature type="domain" description="HTH tetR-type" evidence="5">
    <location>
        <begin position="38"/>
        <end position="98"/>
    </location>
</feature>
<evidence type="ECO:0000256" key="2">
    <source>
        <dbReference type="ARBA" id="ARBA00023125"/>
    </source>
</evidence>